<dbReference type="InterPro" id="IPR001810">
    <property type="entry name" value="F-box_dom"/>
</dbReference>
<dbReference type="Proteomes" id="UP000035680">
    <property type="component" value="Unassembled WGS sequence"/>
</dbReference>
<reference evidence="3" key="2">
    <citation type="submission" date="2015-08" db="UniProtKB">
        <authorList>
            <consortium name="WormBaseParasite"/>
        </authorList>
    </citation>
    <scope>IDENTIFICATION</scope>
</reference>
<accession>A0A0K0FZR3</accession>
<evidence type="ECO:0000313" key="2">
    <source>
        <dbReference type="Proteomes" id="UP000035680"/>
    </source>
</evidence>
<dbReference type="PROSITE" id="PS50181">
    <property type="entry name" value="FBOX"/>
    <property type="match status" value="1"/>
</dbReference>
<reference evidence="2" key="1">
    <citation type="submission" date="2014-07" db="EMBL/GenBank/DDBJ databases">
        <authorList>
            <person name="Martin A.A"/>
            <person name="De Silva N."/>
        </authorList>
    </citation>
    <scope>NUCLEOTIDE SEQUENCE</scope>
</reference>
<evidence type="ECO:0000313" key="3">
    <source>
        <dbReference type="WBParaSite" id="SVE_1794300.1"/>
    </source>
</evidence>
<keyword evidence="2" id="KW-1185">Reference proteome</keyword>
<name>A0A0K0FZR3_STRVS</name>
<dbReference type="AlphaFoldDB" id="A0A0K0FZR3"/>
<proteinExistence type="predicted"/>
<evidence type="ECO:0000259" key="1">
    <source>
        <dbReference type="PROSITE" id="PS50181"/>
    </source>
</evidence>
<feature type="domain" description="F-box" evidence="1">
    <location>
        <begin position="6"/>
        <end position="50"/>
    </location>
</feature>
<dbReference type="WBParaSite" id="SVE_1794300.1">
    <property type="protein sequence ID" value="SVE_1794300.1"/>
    <property type="gene ID" value="SVE_1794300"/>
</dbReference>
<protein>
    <submittedName>
        <fullName evidence="3">F-box domain-containing protein</fullName>
    </submittedName>
</protein>
<organism evidence="2 3">
    <name type="scientific">Strongyloides venezuelensis</name>
    <name type="common">Threadworm</name>
    <dbReference type="NCBI Taxonomy" id="75913"/>
    <lineage>
        <taxon>Eukaryota</taxon>
        <taxon>Metazoa</taxon>
        <taxon>Ecdysozoa</taxon>
        <taxon>Nematoda</taxon>
        <taxon>Chromadorea</taxon>
        <taxon>Rhabditida</taxon>
        <taxon>Tylenchina</taxon>
        <taxon>Panagrolaimomorpha</taxon>
        <taxon>Strongyloidoidea</taxon>
        <taxon>Strongyloididae</taxon>
        <taxon>Strongyloides</taxon>
    </lineage>
</organism>
<sequence length="436" mass="50786">MIDEPTIDFVSLPEKFKLQVFRELDWQTLKNLKLVCKNFCLTIEKNIQSLDRPKAYSMSIGYDGTKISSVLYRLMLTGSIEGIGSLKTVFFSNYDESENFLSNIDLTEIKELCLRSGPNGEYISVQCKTYSDGKFSKYNFSSKFQNGQLFEMHLCNRIYSNKKFGILYDDHFLRSETLRKLGFFGKDGSRLVKKKIVMDLLTGNPMLKYENAPTGIHNPLYIQLMNHLFKIGFFNLENTCSRSRFKLSFDKVSKFSVVRQKFYRKIFDKIKFNNNLVEEDNDDVYSIKSSMKCSKCSTEHEISIIYKKNFKDLWIHIGFCNDDQYENFIKFKDFTKIRELRLENLSSKECISIDYTSTVVGSISLYGFVYISPNRRDFIVYLDIAIKSNEMLAILSDNDLLRKRSLRKFGLFGRNRPHSVGKKIAIDLLTENPMLG</sequence>